<reference evidence="1 2" key="1">
    <citation type="submission" date="2020-08" db="EMBL/GenBank/DDBJ databases">
        <title>Sequencing the genomes of 1000 actinobacteria strains.</title>
        <authorList>
            <person name="Klenk H.-P."/>
        </authorList>
    </citation>
    <scope>NUCLEOTIDE SEQUENCE [LARGE SCALE GENOMIC DNA]</scope>
    <source>
        <strain evidence="1 2">DSM 45362</strain>
    </source>
</reference>
<proteinExistence type="predicted"/>
<gene>
    <name evidence="1" type="ORF">F4553_002105</name>
</gene>
<dbReference type="GO" id="GO:0009035">
    <property type="term" value="F:type I site-specific deoxyribonuclease activity"/>
    <property type="evidence" value="ECO:0007669"/>
    <property type="project" value="UniProtKB-EC"/>
</dbReference>
<keyword evidence="1" id="KW-0378">Hydrolase</keyword>
<dbReference type="Proteomes" id="UP000587527">
    <property type="component" value="Unassembled WGS sequence"/>
</dbReference>
<keyword evidence="2" id="KW-1185">Reference proteome</keyword>
<dbReference type="AlphaFoldDB" id="A0A841BN64"/>
<protein>
    <submittedName>
        <fullName evidence="1">Type I restriction enzyme R subunit</fullName>
        <ecNumber evidence="1">3.1.21.3</ecNumber>
    </submittedName>
</protein>
<evidence type="ECO:0000313" key="2">
    <source>
        <dbReference type="Proteomes" id="UP000587527"/>
    </source>
</evidence>
<evidence type="ECO:0000313" key="1">
    <source>
        <dbReference type="EMBL" id="MBB5868726.1"/>
    </source>
</evidence>
<comment type="caution">
    <text evidence="1">The sequence shown here is derived from an EMBL/GenBank/DDBJ whole genome shotgun (WGS) entry which is preliminary data.</text>
</comment>
<dbReference type="RefSeq" id="WP_184834871.1">
    <property type="nucleotide sequence ID" value="NZ_JACHMN010000002.1"/>
</dbReference>
<sequence length="299" mass="32141">MRESLDEVVARTSNFGYLMAYEPLLAYDGAAAQAHIYSDVDTVTFHARRFAEVVTRKAAALLGLEDVPRSLPDRVAELDRLGVLAPWMQQAIYEIRTAAYAAMHGHLHDPVKVVIAVHGCFDLGLWLHNTITCQQQARPFVPPRLPDGTVAQPELQALLAAHERRLIAIGLTRRASAGRSAATRAGATADAISRTTAERDNGTLLRARMGELESHAASSLLGLADRLAQDVARYETVHDAFRASAERADAVVESEMKLLAIAASTPAGLIPRPSAPMSANSGCGHYPTIVAGAGRVRPQ</sequence>
<dbReference type="EMBL" id="JACHMN010000002">
    <property type="protein sequence ID" value="MBB5868726.1"/>
    <property type="molecule type" value="Genomic_DNA"/>
</dbReference>
<name>A0A841BN64_9ACTN</name>
<accession>A0A841BN64</accession>
<dbReference type="EC" id="3.1.21.3" evidence="1"/>
<organism evidence="1 2">
    <name type="scientific">Allocatelliglobosispora scoriae</name>
    <dbReference type="NCBI Taxonomy" id="643052"/>
    <lineage>
        <taxon>Bacteria</taxon>
        <taxon>Bacillati</taxon>
        <taxon>Actinomycetota</taxon>
        <taxon>Actinomycetes</taxon>
        <taxon>Micromonosporales</taxon>
        <taxon>Micromonosporaceae</taxon>
        <taxon>Allocatelliglobosispora</taxon>
    </lineage>
</organism>